<accession>A0A6N8JFH1</accession>
<comment type="caution">
    <text evidence="1">The sequence shown here is derived from an EMBL/GenBank/DDBJ whole genome shotgun (WGS) entry which is preliminary data.</text>
</comment>
<dbReference type="Proteomes" id="UP000468388">
    <property type="component" value="Unassembled WGS sequence"/>
</dbReference>
<dbReference type="OrthoDB" id="9814627at2"/>
<keyword evidence="2" id="KW-1185">Reference proteome</keyword>
<evidence type="ECO:0000313" key="1">
    <source>
        <dbReference type="EMBL" id="MVT43126.1"/>
    </source>
</evidence>
<dbReference type="RefSeq" id="WP_157301733.1">
    <property type="nucleotide sequence ID" value="NZ_BAAAZB010000004.1"/>
</dbReference>
<protein>
    <submittedName>
        <fullName evidence="1">Uncharacterized protein</fullName>
    </submittedName>
</protein>
<name>A0A6N8JFH1_9BACT</name>
<gene>
    <name evidence="1" type="ORF">GO495_21190</name>
</gene>
<organism evidence="1 2">
    <name type="scientific">Chitinophaga oryziterrae</name>
    <dbReference type="NCBI Taxonomy" id="1031224"/>
    <lineage>
        <taxon>Bacteria</taxon>
        <taxon>Pseudomonadati</taxon>
        <taxon>Bacteroidota</taxon>
        <taxon>Chitinophagia</taxon>
        <taxon>Chitinophagales</taxon>
        <taxon>Chitinophagaceae</taxon>
        <taxon>Chitinophaga</taxon>
    </lineage>
</organism>
<evidence type="ECO:0000313" key="2">
    <source>
        <dbReference type="Proteomes" id="UP000468388"/>
    </source>
</evidence>
<dbReference type="AlphaFoldDB" id="A0A6N8JFH1"/>
<dbReference type="EMBL" id="WRXO01000006">
    <property type="protein sequence ID" value="MVT43126.1"/>
    <property type="molecule type" value="Genomic_DNA"/>
</dbReference>
<sequence length="265" mass="29880">MGQMVMDVGGDAAWTDAIKVLLSQADNLLNAIQTYDNTARLKGWANQIDTSRSYVRLNSPVLRKYGGGLRVKRIRSYDHWNAMTKQKESVYGQEYSYTTTRTVNGQDELISSGVATYEPNIGGEENPWRLPLQYNIQVAALAPISMGYSELPLGEAFYPSPSVGYSKVRVRTINNKNVRSANGYEETCFYTTYDFPTLTDMTLLADSKKRYKPLLANFLRINAKHFLAISQGFKVELNDMNGKVRSQAQYPETDPVNAISYTENF</sequence>
<proteinExistence type="predicted"/>
<reference evidence="1 2" key="1">
    <citation type="submission" date="2019-12" db="EMBL/GenBank/DDBJ databases">
        <title>The draft genomic sequence of strain Chitinophaga oryziterrae JCM 16595.</title>
        <authorList>
            <person name="Zhang X."/>
        </authorList>
    </citation>
    <scope>NUCLEOTIDE SEQUENCE [LARGE SCALE GENOMIC DNA]</scope>
    <source>
        <strain evidence="1 2">JCM 16595</strain>
    </source>
</reference>